<dbReference type="PATRIC" id="fig|1346791.3.peg.1678"/>
<protein>
    <recommendedName>
        <fullName evidence="3">DUF4440 domain-containing protein</fullName>
    </recommendedName>
</protein>
<name>T0KGM5_9SPHN</name>
<sequence>MARVGGSPQRSIFNTVITTFGTDFATANTEFQREGAPRPGRQSQSWVRMPEGWRVVSAHISMLGEGN</sequence>
<dbReference type="InterPro" id="IPR032710">
    <property type="entry name" value="NTF2-like_dom_sf"/>
</dbReference>
<dbReference type="SUPFAM" id="SSF54427">
    <property type="entry name" value="NTF2-like"/>
    <property type="match status" value="1"/>
</dbReference>
<comment type="caution">
    <text evidence="1">The sequence shown here is derived from an EMBL/GenBank/DDBJ whole genome shotgun (WGS) entry which is preliminary data.</text>
</comment>
<dbReference type="Gene3D" id="3.10.450.50">
    <property type="match status" value="1"/>
</dbReference>
<dbReference type="eggNOG" id="COG4319">
    <property type="taxonomic scope" value="Bacteria"/>
</dbReference>
<reference evidence="1 2" key="1">
    <citation type="journal article" date="2013" name="Genome Announc.">
        <title>Draft Genome Sequence of Sphingobium ummariense Strain RL-3, a Hexachlorocyclohexane-Degrading Bacterium.</title>
        <authorList>
            <person name="Kohli P."/>
            <person name="Dua A."/>
            <person name="Sangwan N."/>
            <person name="Oldach P."/>
            <person name="Khurana J.P."/>
            <person name="Lal R."/>
        </authorList>
    </citation>
    <scope>NUCLEOTIDE SEQUENCE [LARGE SCALE GENOMIC DNA]</scope>
    <source>
        <strain evidence="1 2">RL-3</strain>
    </source>
</reference>
<gene>
    <name evidence="1" type="ORF">M529_08730</name>
</gene>
<dbReference type="Pfam" id="PF11533">
    <property type="entry name" value="AtzH-like"/>
    <property type="match status" value="1"/>
</dbReference>
<dbReference type="InterPro" id="IPR024507">
    <property type="entry name" value="AtzH-like"/>
</dbReference>
<proteinExistence type="predicted"/>
<dbReference type="Proteomes" id="UP000015523">
    <property type="component" value="Unassembled WGS sequence"/>
</dbReference>
<evidence type="ECO:0000313" key="2">
    <source>
        <dbReference type="Proteomes" id="UP000015523"/>
    </source>
</evidence>
<evidence type="ECO:0000313" key="1">
    <source>
        <dbReference type="EMBL" id="EQB32593.1"/>
    </source>
</evidence>
<evidence type="ECO:0008006" key="3">
    <source>
        <dbReference type="Google" id="ProtNLM"/>
    </source>
</evidence>
<dbReference type="EMBL" id="AUWY01000068">
    <property type="protein sequence ID" value="EQB32593.1"/>
    <property type="molecule type" value="Genomic_DNA"/>
</dbReference>
<keyword evidence="2" id="KW-1185">Reference proteome</keyword>
<organism evidence="1 2">
    <name type="scientific">Sphingobium ummariense RL-3</name>
    <dbReference type="NCBI Taxonomy" id="1346791"/>
    <lineage>
        <taxon>Bacteria</taxon>
        <taxon>Pseudomonadati</taxon>
        <taxon>Pseudomonadota</taxon>
        <taxon>Alphaproteobacteria</taxon>
        <taxon>Sphingomonadales</taxon>
        <taxon>Sphingomonadaceae</taxon>
        <taxon>Sphingobium</taxon>
    </lineage>
</organism>
<accession>T0KGM5</accession>
<dbReference type="AlphaFoldDB" id="T0KGM5"/>
<dbReference type="STRING" id="1346791.M529_08730"/>